<dbReference type="EMBL" id="FUYB01000025">
    <property type="protein sequence ID" value="SKA93871.1"/>
    <property type="molecule type" value="Genomic_DNA"/>
</dbReference>
<sequence>MSQEQDLSAEAGSSKTRPRRTKQRHAETQASGQLHQLPWQTLKNPYQPIEIINAEQIELIHDTSMRILEEVGMDVLDEDARELMAKAGAKVTAGSHRVHFDRHLIMDYMASVPESFTLHARNPDHNLHIGKNFTNFGTVASAPNASSLDGGRRAGNQTDYRNFLRLMQSLNILHFTGGYPVEPVDLHASVRHLDCLADCVTLTDKVFHAYSLGRQRNRDGIEIARIARGISHEQLEQDPSLFTIINTSSPLRLDQPMLQGIMEMSARNQVVMLTPFTLAGAMAPVTLAGALAQQNAEALAGIAFTQMVRRGAPAVYGGFTSNVDMKSGAPAFGTPEYVQAAQISGQLARHYKIPFRSSNVCAANTVDAQAAYESTMALWGAIMGGTNFLMHGAGWLEGGLCASFEKMMIDADLLQMMAVYLQGVTVDEASLALEAVKDVGPGGHYFGTAHTIARYKQAFYAPLISDWRNFETWQEAGSPTAYEHAHRLYQQILHTYEPPALDVAIREELEDFVARRKREGGVATDF</sequence>
<dbReference type="GO" id="GO:0032259">
    <property type="term" value="P:methylation"/>
    <property type="evidence" value="ECO:0007669"/>
    <property type="project" value="UniProtKB-KW"/>
</dbReference>
<feature type="compositionally biased region" description="Polar residues" evidence="5">
    <location>
        <begin position="28"/>
        <end position="39"/>
    </location>
</feature>
<reference evidence="7" key="1">
    <citation type="submission" date="2017-02" db="EMBL/GenBank/DDBJ databases">
        <authorList>
            <person name="Varghese N."/>
            <person name="Submissions S."/>
        </authorList>
    </citation>
    <scope>NUCLEOTIDE SEQUENCE [LARGE SCALE GENOMIC DNA]</scope>
    <source>
        <strain evidence="7">ATCC 49788</strain>
    </source>
</reference>
<dbReference type="PIRSF" id="PIRSF037567">
    <property type="entry name" value="MTTB_MeTrfase"/>
    <property type="match status" value="1"/>
</dbReference>
<name>A0A1T4XXZ0_9GAMM</name>
<dbReference type="InterPro" id="IPR038601">
    <property type="entry name" value="MttB-like_sf"/>
</dbReference>
<evidence type="ECO:0000256" key="2">
    <source>
        <dbReference type="ARBA" id="ARBA00022603"/>
    </source>
</evidence>
<evidence type="ECO:0000313" key="7">
    <source>
        <dbReference type="Proteomes" id="UP000190460"/>
    </source>
</evidence>
<dbReference type="Proteomes" id="UP000190460">
    <property type="component" value="Unassembled WGS sequence"/>
</dbReference>
<evidence type="ECO:0000256" key="1">
    <source>
        <dbReference type="ARBA" id="ARBA00007137"/>
    </source>
</evidence>
<dbReference type="OrthoDB" id="5713681at2"/>
<protein>
    <recommendedName>
        <fullName evidence="4">Methyltransferase</fullName>
        <ecNumber evidence="4">2.1.1.-</ecNumber>
    </recommendedName>
</protein>
<evidence type="ECO:0000256" key="4">
    <source>
        <dbReference type="PIRNR" id="PIRNR037567"/>
    </source>
</evidence>
<keyword evidence="2 6" id="KW-0489">Methyltransferase</keyword>
<proteinExistence type="inferred from homology"/>
<comment type="similarity">
    <text evidence="1 4">Belongs to the trimethylamine methyltransferase family.</text>
</comment>
<gene>
    <name evidence="6" type="ORF">SAMN02745130_03587</name>
</gene>
<dbReference type="EC" id="2.1.1.-" evidence="4"/>
<dbReference type="AlphaFoldDB" id="A0A1T4XXZ0"/>
<keyword evidence="3 4" id="KW-0808">Transferase</keyword>
<evidence type="ECO:0000256" key="5">
    <source>
        <dbReference type="SAM" id="MobiDB-lite"/>
    </source>
</evidence>
<keyword evidence="7" id="KW-1185">Reference proteome</keyword>
<dbReference type="GO" id="GO:0008168">
    <property type="term" value="F:methyltransferase activity"/>
    <property type="evidence" value="ECO:0007669"/>
    <property type="project" value="UniProtKB-KW"/>
</dbReference>
<feature type="region of interest" description="Disordered" evidence="5">
    <location>
        <begin position="1"/>
        <end position="39"/>
    </location>
</feature>
<evidence type="ECO:0000256" key="3">
    <source>
        <dbReference type="ARBA" id="ARBA00022679"/>
    </source>
</evidence>
<feature type="compositionally biased region" description="Polar residues" evidence="5">
    <location>
        <begin position="1"/>
        <end position="15"/>
    </location>
</feature>
<dbReference type="Gene3D" id="3.20.20.480">
    <property type="entry name" value="Trimethylamine methyltransferase-like"/>
    <property type="match status" value="1"/>
</dbReference>
<organism evidence="6 7">
    <name type="scientific">Thiothrix eikelboomii</name>
    <dbReference type="NCBI Taxonomy" id="92487"/>
    <lineage>
        <taxon>Bacteria</taxon>
        <taxon>Pseudomonadati</taxon>
        <taxon>Pseudomonadota</taxon>
        <taxon>Gammaproteobacteria</taxon>
        <taxon>Thiotrichales</taxon>
        <taxon>Thiotrichaceae</taxon>
        <taxon>Thiothrix</taxon>
    </lineage>
</organism>
<evidence type="ECO:0000313" key="6">
    <source>
        <dbReference type="EMBL" id="SKA93871.1"/>
    </source>
</evidence>
<accession>A0A1T4XXZ0</accession>
<dbReference type="STRING" id="92487.SAMN02745130_03587"/>
<dbReference type="InterPro" id="IPR010426">
    <property type="entry name" value="MTTB_MeTrfase"/>
</dbReference>
<dbReference type="Pfam" id="PF06253">
    <property type="entry name" value="MTTB"/>
    <property type="match status" value="1"/>
</dbReference>
<dbReference type="RefSeq" id="WP_078924033.1">
    <property type="nucleotide sequence ID" value="NZ_FUYB01000025.1"/>
</dbReference>
<dbReference type="GO" id="GO:0015948">
    <property type="term" value="P:methanogenesis"/>
    <property type="evidence" value="ECO:0007669"/>
    <property type="project" value="UniProtKB-UniRule"/>
</dbReference>